<feature type="transmembrane region" description="Helical" evidence="6">
    <location>
        <begin position="174"/>
        <end position="198"/>
    </location>
</feature>
<name>A0A9D0ZV37_9FIRM</name>
<comment type="subcellular location">
    <subcellularLocation>
        <location evidence="1 6">Cell membrane</location>
        <topology evidence="1 6">Multi-pass membrane protein</topology>
    </subcellularLocation>
</comment>
<reference evidence="8" key="2">
    <citation type="journal article" date="2021" name="PeerJ">
        <title>Extensive microbial diversity within the chicken gut microbiome revealed by metagenomics and culture.</title>
        <authorList>
            <person name="Gilroy R."/>
            <person name="Ravi A."/>
            <person name="Getino M."/>
            <person name="Pursley I."/>
            <person name="Horton D.L."/>
            <person name="Alikhan N.F."/>
            <person name="Baker D."/>
            <person name="Gharbi K."/>
            <person name="Hall N."/>
            <person name="Watson M."/>
            <person name="Adriaenssens E.M."/>
            <person name="Foster-Nyarko E."/>
            <person name="Jarju S."/>
            <person name="Secka A."/>
            <person name="Antonio M."/>
            <person name="Oren A."/>
            <person name="Chaudhuri R.R."/>
            <person name="La Ragione R."/>
            <person name="Hildebrand F."/>
            <person name="Pallen M.J."/>
        </authorList>
    </citation>
    <scope>NUCLEOTIDE SEQUENCE</scope>
    <source>
        <strain evidence="8">ChiSjej3B21-11622</strain>
    </source>
</reference>
<evidence type="ECO:0000256" key="2">
    <source>
        <dbReference type="ARBA" id="ARBA00022475"/>
    </source>
</evidence>
<accession>A0A9D0ZV37</accession>
<feature type="transmembrane region" description="Helical" evidence="6">
    <location>
        <begin position="141"/>
        <end position="162"/>
    </location>
</feature>
<feature type="transmembrane region" description="Helical" evidence="6">
    <location>
        <begin position="12"/>
        <end position="34"/>
    </location>
</feature>
<dbReference type="AlphaFoldDB" id="A0A9D0ZV37"/>
<dbReference type="Pfam" id="PF09335">
    <property type="entry name" value="VTT_dom"/>
    <property type="match status" value="1"/>
</dbReference>
<evidence type="ECO:0000256" key="3">
    <source>
        <dbReference type="ARBA" id="ARBA00022692"/>
    </source>
</evidence>
<evidence type="ECO:0000313" key="9">
    <source>
        <dbReference type="Proteomes" id="UP000886886"/>
    </source>
</evidence>
<dbReference type="EMBL" id="DVFT01000092">
    <property type="protein sequence ID" value="HIQ96128.1"/>
    <property type="molecule type" value="Genomic_DNA"/>
</dbReference>
<feature type="domain" description="VTT" evidence="7">
    <location>
        <begin position="74"/>
        <end position="188"/>
    </location>
</feature>
<dbReference type="GO" id="GO:0005886">
    <property type="term" value="C:plasma membrane"/>
    <property type="evidence" value="ECO:0007669"/>
    <property type="project" value="UniProtKB-SubCell"/>
</dbReference>
<keyword evidence="5 6" id="KW-0472">Membrane</keyword>
<dbReference type="PANTHER" id="PTHR12677:SF49">
    <property type="entry name" value="TVP38_TMEM64 FAMILY MEMBRANE PROTEIN"/>
    <property type="match status" value="1"/>
</dbReference>
<organism evidence="8 9">
    <name type="scientific">Candidatus Limivivens merdigallinarum</name>
    <dbReference type="NCBI Taxonomy" id="2840859"/>
    <lineage>
        <taxon>Bacteria</taxon>
        <taxon>Bacillati</taxon>
        <taxon>Bacillota</taxon>
        <taxon>Clostridia</taxon>
        <taxon>Lachnospirales</taxon>
        <taxon>Lachnospiraceae</taxon>
        <taxon>Lachnospiraceae incertae sedis</taxon>
        <taxon>Candidatus Limivivens</taxon>
    </lineage>
</organism>
<reference evidence="8" key="1">
    <citation type="submission" date="2020-10" db="EMBL/GenBank/DDBJ databases">
        <authorList>
            <person name="Gilroy R."/>
        </authorList>
    </citation>
    <scope>NUCLEOTIDE SEQUENCE</scope>
    <source>
        <strain evidence="8">ChiSjej3B21-11622</strain>
    </source>
</reference>
<dbReference type="InterPro" id="IPR032816">
    <property type="entry name" value="VTT_dom"/>
</dbReference>
<evidence type="ECO:0000256" key="1">
    <source>
        <dbReference type="ARBA" id="ARBA00004651"/>
    </source>
</evidence>
<dbReference type="Proteomes" id="UP000886886">
    <property type="component" value="Unassembled WGS sequence"/>
</dbReference>
<evidence type="ECO:0000256" key="6">
    <source>
        <dbReference type="RuleBase" id="RU366058"/>
    </source>
</evidence>
<keyword evidence="2 6" id="KW-1003">Cell membrane</keyword>
<gene>
    <name evidence="8" type="ORF">IAB26_06170</name>
</gene>
<proteinExistence type="inferred from homology"/>
<dbReference type="PANTHER" id="PTHR12677">
    <property type="entry name" value="GOLGI APPARATUS MEMBRANE PROTEIN TVP38-RELATED"/>
    <property type="match status" value="1"/>
</dbReference>
<evidence type="ECO:0000256" key="5">
    <source>
        <dbReference type="ARBA" id="ARBA00023136"/>
    </source>
</evidence>
<evidence type="ECO:0000313" key="8">
    <source>
        <dbReference type="EMBL" id="HIQ96128.1"/>
    </source>
</evidence>
<evidence type="ECO:0000259" key="7">
    <source>
        <dbReference type="Pfam" id="PF09335"/>
    </source>
</evidence>
<keyword evidence="3 6" id="KW-0812">Transmembrane</keyword>
<comment type="caution">
    <text evidence="8">The sequence shown here is derived from an EMBL/GenBank/DDBJ whole genome shotgun (WGS) entry which is preliminary data.</text>
</comment>
<feature type="transmembrane region" description="Helical" evidence="6">
    <location>
        <begin position="91"/>
        <end position="109"/>
    </location>
</feature>
<feature type="transmembrane region" description="Helical" evidence="6">
    <location>
        <begin position="55"/>
        <end position="85"/>
    </location>
</feature>
<dbReference type="InterPro" id="IPR015414">
    <property type="entry name" value="TMEM64"/>
</dbReference>
<comment type="similarity">
    <text evidence="6">Belongs to the TVP38/TMEM64 family.</text>
</comment>
<evidence type="ECO:0000256" key="4">
    <source>
        <dbReference type="ARBA" id="ARBA00022989"/>
    </source>
</evidence>
<sequence>MDTAIKANRTGFWLNVATGAGLLLTGLFVAYGIATGIFRSQEAMAEFLKPLGFWAPLLFVAIQAIQVVLPIMPGAIGCLVGVLIWGPVGGFALNYIGICIGSIAAFLLAKRYGQPLVKSIASEKLYNKYIGWLEKGKKFDICFAAAIFFPVAPDDFLCYLAGLTRMSLKKFTAIILLGKPASIALYSMGLYTAMLCLFK</sequence>
<protein>
    <recommendedName>
        <fullName evidence="6">TVP38/TMEM64 family membrane protein</fullName>
    </recommendedName>
</protein>
<keyword evidence="4 6" id="KW-1133">Transmembrane helix</keyword>